<organism evidence="2 3">
    <name type="scientific">Saccharomyces cerevisiae (strain Lalvin EC1118 / Prise de mousse)</name>
    <name type="common">Baker's yeast</name>
    <dbReference type="NCBI Taxonomy" id="643680"/>
    <lineage>
        <taxon>Eukaryota</taxon>
        <taxon>Fungi</taxon>
        <taxon>Dikarya</taxon>
        <taxon>Ascomycota</taxon>
        <taxon>Saccharomycotina</taxon>
        <taxon>Saccharomycetes</taxon>
        <taxon>Saccharomycetales</taxon>
        <taxon>Saccharomycetaceae</taxon>
        <taxon>Saccharomyces</taxon>
    </lineage>
</organism>
<proteinExistence type="predicted"/>
<feature type="transmembrane region" description="Helical" evidence="1">
    <location>
        <begin position="6"/>
        <end position="26"/>
    </location>
</feature>
<accession>C8Z9I4</accession>
<dbReference type="HOGENOM" id="CLU_1612104_0_0_1"/>
<keyword evidence="1" id="KW-0472">Membrane</keyword>
<dbReference type="EMBL" id="FN393070">
    <property type="protein sequence ID" value="CAY80050.1"/>
    <property type="molecule type" value="Genomic_DNA"/>
</dbReference>
<dbReference type="AlphaFoldDB" id="C8Z9I4"/>
<gene>
    <name evidence="2" type="ORF">EC1118_1G1_6337g</name>
</gene>
<reference evidence="2 3" key="1">
    <citation type="journal article" date="2009" name="Proc. Natl. Acad. Sci. U.S.A.">
        <title>Eukaryote-to-eukaryote gene transfer events revealed by the genome sequence of the wine yeast Saccharomyces cerevisiae EC1118.</title>
        <authorList>
            <person name="Novo M."/>
            <person name="Bigey F."/>
            <person name="Beyne E."/>
            <person name="Galeote V."/>
            <person name="Gavory F."/>
            <person name="Mallet S."/>
            <person name="Cambot B."/>
            <person name="Legras J.L."/>
            <person name="Wincker P."/>
            <person name="Casaregola S."/>
            <person name="Dequin S."/>
        </authorList>
    </citation>
    <scope>NUCLEOTIDE SEQUENCE [LARGE SCALE GENOMIC DNA]</scope>
    <source>
        <strain evidence="3">Lalvin EC1118 / Prise de mousse</strain>
    </source>
</reference>
<keyword evidence="1" id="KW-1133">Transmembrane helix</keyword>
<sequence>MAATPAAIEVSLTIVFVLFFSADVSLTRNSEMKAHTSKMDSYSSSIYMNVLPTSLAQTSYHLAPISHLKCLSVQFSSHIHYSYYYGASVLERCVFHRSRIRGARFIVPIPFIAFPRHKNVFSQCTYFRRIPLGCLQRCSCSFWPRKSQNQICFEPSLRGHLIFVL</sequence>
<evidence type="ECO:0000313" key="2">
    <source>
        <dbReference type="EMBL" id="CAY80050.1"/>
    </source>
</evidence>
<protein>
    <submittedName>
        <fullName evidence="2">EC1118_1G1_6337p</fullName>
    </submittedName>
</protein>
<dbReference type="Proteomes" id="UP000000286">
    <property type="component" value="Chromosome VII"/>
</dbReference>
<keyword evidence="1" id="KW-0812">Transmembrane</keyword>
<evidence type="ECO:0000256" key="1">
    <source>
        <dbReference type="SAM" id="Phobius"/>
    </source>
</evidence>
<evidence type="ECO:0000313" key="3">
    <source>
        <dbReference type="Proteomes" id="UP000000286"/>
    </source>
</evidence>
<name>C8Z9I4_YEAS8</name>